<comment type="caution">
    <text evidence="1">The sequence shown here is derived from an EMBL/GenBank/DDBJ whole genome shotgun (WGS) entry which is preliminary data.</text>
</comment>
<keyword evidence="2" id="KW-1185">Reference proteome</keyword>
<evidence type="ECO:0000313" key="2">
    <source>
        <dbReference type="Proteomes" id="UP000253628"/>
    </source>
</evidence>
<organism evidence="1 2">
    <name type="scientific">Eoetvoesiella caeni</name>
    <dbReference type="NCBI Taxonomy" id="645616"/>
    <lineage>
        <taxon>Bacteria</taxon>
        <taxon>Pseudomonadati</taxon>
        <taxon>Pseudomonadota</taxon>
        <taxon>Betaproteobacteria</taxon>
        <taxon>Burkholderiales</taxon>
        <taxon>Alcaligenaceae</taxon>
        <taxon>Eoetvoesiella</taxon>
    </lineage>
</organism>
<evidence type="ECO:0000313" key="1">
    <source>
        <dbReference type="EMBL" id="RBP38442.1"/>
    </source>
</evidence>
<protein>
    <submittedName>
        <fullName evidence="1">Uncharacterized protein</fullName>
    </submittedName>
</protein>
<gene>
    <name evidence="1" type="ORF">DFR37_107207</name>
</gene>
<accession>A0A366H8B1</accession>
<dbReference type="Proteomes" id="UP000253628">
    <property type="component" value="Unassembled WGS sequence"/>
</dbReference>
<dbReference type="AlphaFoldDB" id="A0A366H8B1"/>
<reference evidence="1 2" key="1">
    <citation type="submission" date="2018-06" db="EMBL/GenBank/DDBJ databases">
        <title>Genomic Encyclopedia of Type Strains, Phase IV (KMG-IV): sequencing the most valuable type-strain genomes for metagenomic binning, comparative biology and taxonomic classification.</title>
        <authorList>
            <person name="Goeker M."/>
        </authorList>
    </citation>
    <scope>NUCLEOTIDE SEQUENCE [LARGE SCALE GENOMIC DNA]</scope>
    <source>
        <strain evidence="1 2">DSM 25520</strain>
    </source>
</reference>
<dbReference type="EMBL" id="QNRQ01000007">
    <property type="protein sequence ID" value="RBP38442.1"/>
    <property type="molecule type" value="Genomic_DNA"/>
</dbReference>
<name>A0A366H8B1_9BURK</name>
<dbReference type="OrthoDB" id="8900036at2"/>
<proteinExistence type="predicted"/>
<sequence>MAFIIKKNKFSARIIRRTYVPKGMQDNTHSFFEDTTVGNIPLAATELPPGFPALTEHELGRVESSVFEPARQLAIKQRLAGAEHEADPIWRVMEAMKWIGEAAARSENRPLAADVVQDLLAAMQTLKTNEPFGEAVSSDPLEVVRLAGKAAVAAIEGGYYGVNKVGVSMKDSPAAIKWAEVRSIILDDDTKSIKAALQAKGWVKSRGRA</sequence>
<dbReference type="RefSeq" id="WP_113933992.1">
    <property type="nucleotide sequence ID" value="NZ_JACCEU010000008.1"/>
</dbReference>